<dbReference type="Pfam" id="PF01965">
    <property type="entry name" value="DJ-1_PfpI"/>
    <property type="match status" value="1"/>
</dbReference>
<dbReference type="Proteomes" id="UP000053961">
    <property type="component" value="Unassembled WGS sequence"/>
</dbReference>
<dbReference type="SUPFAM" id="SSF52317">
    <property type="entry name" value="Class I glutamine amidotransferase-like"/>
    <property type="match status" value="1"/>
</dbReference>
<sequence length="364" mass="39689">MRIITTLLAALILLGIGAVPSLTQFYDGYDGGYYDGYEEGYTCWMCPNCGLVVPLDVQVDESATEYQTILGEVMYLNPYDPEDHCPYCGTYGAYFVLVPCSGDYEDEEEYGDHEEYEDGEYYEDYEGGEEYSEIQEEYEETEYVETGEECADGDEIAINDTEEITAAASTETPAEEARKILIVIPIKDFNDDEFSASETLFLDEGFEVVVASKGTEVALGMDGTAVAVDLGVADADLSDYEAVVFIGGPGVDDLELYEEPDYLSIASSARDQDVIVGAICVAPKILANAWLLGGRKATVFPDSESIAYIESKGATYTDEQVVRDGKIITACCPEASEAFAEAVVAAVKEGQPDLLASKEHARSW</sequence>
<gene>
    <name evidence="2" type="ORF">XD72_0622</name>
    <name evidence="3" type="ORF">XE07_0920</name>
</gene>
<evidence type="ECO:0000313" key="5">
    <source>
        <dbReference type="Proteomes" id="UP000057043"/>
    </source>
</evidence>
<reference evidence="4 5" key="2">
    <citation type="journal article" date="2015" name="MBio">
        <title>Genome-Resolved Metagenomic Analysis Reveals Roles for Candidate Phyla and Other Microbial Community Members in Biogeochemical Transformations in Oil Reservoirs.</title>
        <authorList>
            <person name="Hu P."/>
            <person name="Tom L."/>
            <person name="Singh A."/>
            <person name="Thomas B.C."/>
            <person name="Baker B.J."/>
            <person name="Piceno Y.M."/>
            <person name="Andersen G.L."/>
            <person name="Banfield J.F."/>
        </authorList>
    </citation>
    <scope>NUCLEOTIDE SEQUENCE [LARGE SCALE GENOMIC DNA]</scope>
    <source>
        <strain evidence="2">57_489</strain>
    </source>
</reference>
<evidence type="ECO:0000259" key="1">
    <source>
        <dbReference type="Pfam" id="PF01965"/>
    </source>
</evidence>
<dbReference type="InterPro" id="IPR050325">
    <property type="entry name" value="Prot/Nucl_acid_deglycase"/>
</dbReference>
<comment type="caution">
    <text evidence="3">The sequence shown here is derived from an EMBL/GenBank/DDBJ whole genome shotgun (WGS) entry which is preliminary data.</text>
</comment>
<name>A0A101IKA1_9EURY</name>
<evidence type="ECO:0000313" key="4">
    <source>
        <dbReference type="Proteomes" id="UP000053961"/>
    </source>
</evidence>
<dbReference type="EMBL" id="LGFT01000010">
    <property type="protein sequence ID" value="KUK45023.1"/>
    <property type="molecule type" value="Genomic_DNA"/>
</dbReference>
<organism evidence="3 4">
    <name type="scientific">Methanothrix harundinacea</name>
    <dbReference type="NCBI Taxonomy" id="301375"/>
    <lineage>
        <taxon>Archaea</taxon>
        <taxon>Methanobacteriati</taxon>
        <taxon>Methanobacteriota</taxon>
        <taxon>Stenosarchaea group</taxon>
        <taxon>Methanomicrobia</taxon>
        <taxon>Methanotrichales</taxon>
        <taxon>Methanotrichaceae</taxon>
        <taxon>Methanothrix</taxon>
    </lineage>
</organism>
<protein>
    <submittedName>
        <fullName evidence="3">DJ-1/PfpI family/rubredoxin fusion protein</fullName>
    </submittedName>
</protein>
<accession>A0A101IKA1</accession>
<reference evidence="3" key="1">
    <citation type="journal article" date="2015" name="MBio">
        <title>Genome-resolved metagenomic analysis reveals roles for candidate phyla and other microbial community members in biogeochemical transformations in oil reservoirs.</title>
        <authorList>
            <person name="Hu P."/>
            <person name="Tom L."/>
            <person name="Singh A."/>
            <person name="Thomas B.C."/>
            <person name="Baker B.J."/>
            <person name="Piceno Y.M."/>
            <person name="Andersen G.L."/>
            <person name="Banfield J.F."/>
        </authorList>
    </citation>
    <scope>NUCLEOTIDE SEQUENCE [LARGE SCALE GENOMIC DNA]</scope>
    <source>
        <strain evidence="3">56_747</strain>
    </source>
</reference>
<dbReference type="InterPro" id="IPR029062">
    <property type="entry name" value="Class_I_gatase-like"/>
</dbReference>
<dbReference type="AlphaFoldDB" id="A0A101IKA1"/>
<dbReference type="Proteomes" id="UP000057043">
    <property type="component" value="Unassembled WGS sequence"/>
</dbReference>
<dbReference type="Gene3D" id="3.40.50.880">
    <property type="match status" value="1"/>
</dbReference>
<evidence type="ECO:0000313" key="2">
    <source>
        <dbReference type="EMBL" id="KUK45023.1"/>
    </source>
</evidence>
<proteinExistence type="predicted"/>
<dbReference type="PANTHER" id="PTHR48094:SF12">
    <property type="entry name" value="PARKINSON DISEASE PROTEIN 7 HOMOLOG"/>
    <property type="match status" value="1"/>
</dbReference>
<feature type="domain" description="DJ-1/PfpI" evidence="1">
    <location>
        <begin position="178"/>
        <end position="345"/>
    </location>
</feature>
<evidence type="ECO:0000313" key="3">
    <source>
        <dbReference type="EMBL" id="KUK96711.1"/>
    </source>
</evidence>
<dbReference type="GO" id="GO:0005737">
    <property type="term" value="C:cytoplasm"/>
    <property type="evidence" value="ECO:0007669"/>
    <property type="project" value="TreeGrafter"/>
</dbReference>
<dbReference type="PANTHER" id="PTHR48094">
    <property type="entry name" value="PROTEIN/NUCLEIC ACID DEGLYCASE DJ-1-RELATED"/>
    <property type="match status" value="1"/>
</dbReference>
<dbReference type="PATRIC" id="fig|301375.6.peg.2285"/>
<dbReference type="InterPro" id="IPR002818">
    <property type="entry name" value="DJ-1/PfpI"/>
</dbReference>
<dbReference type="EMBL" id="LGHB01000009">
    <property type="protein sequence ID" value="KUK96711.1"/>
    <property type="molecule type" value="Genomic_DNA"/>
</dbReference>